<proteinExistence type="predicted"/>
<dbReference type="RefSeq" id="WP_249334835.1">
    <property type="nucleotide sequence ID" value="NZ_JACRSY010000097.1"/>
</dbReference>
<evidence type="ECO:0000313" key="1">
    <source>
        <dbReference type="EMBL" id="MBC8581766.1"/>
    </source>
</evidence>
<comment type="caution">
    <text evidence="1">The sequence shown here is derived from an EMBL/GenBank/DDBJ whole genome shotgun (WGS) entry which is preliminary data.</text>
</comment>
<gene>
    <name evidence="1" type="ORF">H8718_20060</name>
</gene>
<protein>
    <submittedName>
        <fullName evidence="1">Uncharacterized protein</fullName>
    </submittedName>
</protein>
<organism evidence="1 2">
    <name type="scientific">Zhenhengia yiwuensis</name>
    <dbReference type="NCBI Taxonomy" id="2763666"/>
    <lineage>
        <taxon>Bacteria</taxon>
        <taxon>Bacillati</taxon>
        <taxon>Bacillota</taxon>
        <taxon>Clostridia</taxon>
        <taxon>Lachnospirales</taxon>
        <taxon>Lachnospiraceae</taxon>
        <taxon>Zhenhengia</taxon>
    </lineage>
</organism>
<reference evidence="1" key="1">
    <citation type="submission" date="2020-08" db="EMBL/GenBank/DDBJ databases">
        <title>Genome public.</title>
        <authorList>
            <person name="Liu C."/>
            <person name="Sun Q."/>
        </authorList>
    </citation>
    <scope>NUCLEOTIDE SEQUENCE</scope>
    <source>
        <strain evidence="1">NSJ-12</strain>
    </source>
</reference>
<dbReference type="EMBL" id="JACRSY010000097">
    <property type="protein sequence ID" value="MBC8581766.1"/>
    <property type="molecule type" value="Genomic_DNA"/>
</dbReference>
<keyword evidence="2" id="KW-1185">Reference proteome</keyword>
<evidence type="ECO:0000313" key="2">
    <source>
        <dbReference type="Proteomes" id="UP000655830"/>
    </source>
</evidence>
<sequence length="110" mass="12507">MTAQIGVINKKCVALATDSAVTIGSGQTIKAFNTAEKLFTLSKGSPVGIMIYNNAEFLGIPWEILVKEYRKNSYGRNFDTLHKYAQDFFSFINEYSQFNILEIRHNMMLE</sequence>
<dbReference type="Proteomes" id="UP000655830">
    <property type="component" value="Unassembled WGS sequence"/>
</dbReference>
<name>A0A926IGQ2_9FIRM</name>
<accession>A0A926IGQ2</accession>
<dbReference type="AlphaFoldDB" id="A0A926IGQ2"/>